<proteinExistence type="predicted"/>
<name>A0A839U5U8_9HYPH</name>
<keyword evidence="2" id="KW-1185">Reference proteome</keyword>
<dbReference type="Proteomes" id="UP000554520">
    <property type="component" value="Unassembled WGS sequence"/>
</dbReference>
<gene>
    <name evidence="1" type="ORF">FHS21_001698</name>
</gene>
<evidence type="ECO:0000313" key="2">
    <source>
        <dbReference type="Proteomes" id="UP000554520"/>
    </source>
</evidence>
<dbReference type="EMBL" id="JACHXN010000004">
    <property type="protein sequence ID" value="MBB3145293.1"/>
    <property type="molecule type" value="Genomic_DNA"/>
</dbReference>
<reference evidence="1 2" key="1">
    <citation type="submission" date="2020-08" db="EMBL/GenBank/DDBJ databases">
        <title>Genomic Encyclopedia of Type Strains, Phase III (KMG-III): the genomes of soil and plant-associated and newly described type strains.</title>
        <authorList>
            <person name="Whitman W."/>
        </authorList>
    </citation>
    <scope>NUCLEOTIDE SEQUENCE [LARGE SCALE GENOMIC DNA]</scope>
    <source>
        <strain evidence="1 2">CECT 7015</strain>
    </source>
</reference>
<protein>
    <submittedName>
        <fullName evidence="1">Uncharacterized protein</fullName>
    </submittedName>
</protein>
<accession>A0A839U5U8</accession>
<organism evidence="1 2">
    <name type="scientific">Phyllobacterium trifolii</name>
    <dbReference type="NCBI Taxonomy" id="300193"/>
    <lineage>
        <taxon>Bacteria</taxon>
        <taxon>Pseudomonadati</taxon>
        <taxon>Pseudomonadota</taxon>
        <taxon>Alphaproteobacteria</taxon>
        <taxon>Hyphomicrobiales</taxon>
        <taxon>Phyllobacteriaceae</taxon>
        <taxon>Phyllobacterium</taxon>
    </lineage>
</organism>
<sequence>MVAGSHNLPSKKPRFAWQGINLSKVGSHPYNPQPPYIQSPTSLMVSPVEPRTTALSILLSEIGTRLIQNLRSILQIDLGGHHMRGRSVT</sequence>
<evidence type="ECO:0000313" key="1">
    <source>
        <dbReference type="EMBL" id="MBB3145293.1"/>
    </source>
</evidence>
<dbReference type="AlphaFoldDB" id="A0A839U5U8"/>
<comment type="caution">
    <text evidence="1">The sequence shown here is derived from an EMBL/GenBank/DDBJ whole genome shotgun (WGS) entry which is preliminary data.</text>
</comment>